<name>A0A0G0LP70_9BACT</name>
<dbReference type="Proteomes" id="UP000034893">
    <property type="component" value="Unassembled WGS sequence"/>
</dbReference>
<evidence type="ECO:0000313" key="2">
    <source>
        <dbReference type="EMBL" id="KKQ89765.1"/>
    </source>
</evidence>
<comment type="caution">
    <text evidence="2">The sequence shown here is derived from an EMBL/GenBank/DDBJ whole genome shotgun (WGS) entry which is preliminary data.</text>
</comment>
<proteinExistence type="predicted"/>
<dbReference type="PANTHER" id="PTHR43630:SF2">
    <property type="entry name" value="GLYCOSYLTRANSFERASE"/>
    <property type="match status" value="1"/>
</dbReference>
<dbReference type="GO" id="GO:0016740">
    <property type="term" value="F:transferase activity"/>
    <property type="evidence" value="ECO:0007669"/>
    <property type="project" value="UniProtKB-KW"/>
</dbReference>
<accession>A0A0G0LP70</accession>
<dbReference type="AlphaFoldDB" id="A0A0G0LP70"/>
<protein>
    <submittedName>
        <fullName evidence="2">Glycosyl transferase family 2</fullName>
    </submittedName>
</protein>
<dbReference type="CDD" id="cd02511">
    <property type="entry name" value="Beta4Glucosyltransferase"/>
    <property type="match status" value="1"/>
</dbReference>
<dbReference type="SUPFAM" id="SSF53448">
    <property type="entry name" value="Nucleotide-diphospho-sugar transferases"/>
    <property type="match status" value="1"/>
</dbReference>
<dbReference type="Gene3D" id="3.90.550.10">
    <property type="entry name" value="Spore Coat Polysaccharide Biosynthesis Protein SpsA, Chain A"/>
    <property type="match status" value="1"/>
</dbReference>
<dbReference type="Pfam" id="PF00535">
    <property type="entry name" value="Glycos_transf_2"/>
    <property type="match status" value="1"/>
</dbReference>
<feature type="domain" description="Glycosyltransferase 2-like" evidence="1">
    <location>
        <begin position="7"/>
        <end position="126"/>
    </location>
</feature>
<organism evidence="2 3">
    <name type="scientific">Candidatus Curtissbacteria bacterium GW2011_GWC2_38_9</name>
    <dbReference type="NCBI Taxonomy" id="1618414"/>
    <lineage>
        <taxon>Bacteria</taxon>
        <taxon>Candidatus Curtissiibacteriota</taxon>
    </lineage>
</organism>
<keyword evidence="2" id="KW-0808">Transferase</keyword>
<evidence type="ECO:0000313" key="3">
    <source>
        <dbReference type="Proteomes" id="UP000034893"/>
    </source>
</evidence>
<evidence type="ECO:0000259" key="1">
    <source>
        <dbReference type="Pfam" id="PF00535"/>
    </source>
</evidence>
<dbReference type="PANTHER" id="PTHR43630">
    <property type="entry name" value="POLY-BETA-1,6-N-ACETYL-D-GLUCOSAMINE SYNTHASE"/>
    <property type="match status" value="1"/>
</dbReference>
<dbReference type="InterPro" id="IPR001173">
    <property type="entry name" value="Glyco_trans_2-like"/>
</dbReference>
<dbReference type="EMBL" id="LBVP01000008">
    <property type="protein sequence ID" value="KKQ89765.1"/>
    <property type="molecule type" value="Genomic_DNA"/>
</dbReference>
<reference evidence="2 3" key="1">
    <citation type="journal article" date="2015" name="Nature">
        <title>rRNA introns, odd ribosomes, and small enigmatic genomes across a large radiation of phyla.</title>
        <authorList>
            <person name="Brown C.T."/>
            <person name="Hug L.A."/>
            <person name="Thomas B.C."/>
            <person name="Sharon I."/>
            <person name="Castelle C.J."/>
            <person name="Singh A."/>
            <person name="Wilkins M.J."/>
            <person name="Williams K.H."/>
            <person name="Banfield J.F."/>
        </authorList>
    </citation>
    <scope>NUCLEOTIDE SEQUENCE [LARGE SCALE GENOMIC DNA]</scope>
</reference>
<sequence>MKISALILTNNEEIMISDCLKQLDFVDEIILLDQNSADKTQEIAKRYTKRIYTTKSEAFDKNRNILASLAKGDWLFYIDADERIDQSLIKEIREATNKNHYMAYYFPRKNIIFGKWLKHGGWWPDYVPRLIRRSQLINWEGKVHETPKIQGQFGHFKSPLIHLTGRNLSQMLKKSIKWAKIEAELYYKTYCTKVSALKVSKALFFEFFKRYFIKMGFLDGQAGLLESIYQTFHQAIVLVYLWELQNNAQKKIK</sequence>
<gene>
    <name evidence="2" type="ORF">UT12_C0008G0009</name>
</gene>
<dbReference type="InterPro" id="IPR029044">
    <property type="entry name" value="Nucleotide-diphossugar_trans"/>
</dbReference>